<sequence length="61" mass="6653">MDSCSVLLALCVASTKRSIHAAQMRALRRRLHERDLQGRVAAHGACAPLRHAALPKRPVKG</sequence>
<protein>
    <submittedName>
        <fullName evidence="1">Uncharacterized protein</fullName>
    </submittedName>
</protein>
<evidence type="ECO:0000313" key="1">
    <source>
        <dbReference type="EMBL" id="KAE9112888.1"/>
    </source>
</evidence>
<proteinExistence type="predicted"/>
<dbReference type="AlphaFoldDB" id="A0A6G0L9M1"/>
<evidence type="ECO:0000313" key="2">
    <source>
        <dbReference type="Proteomes" id="UP000488956"/>
    </source>
</evidence>
<dbReference type="Proteomes" id="UP000488956">
    <property type="component" value="Unassembled WGS sequence"/>
</dbReference>
<comment type="caution">
    <text evidence="1">The sequence shown here is derived from an EMBL/GenBank/DDBJ whole genome shotgun (WGS) entry which is preliminary data.</text>
</comment>
<accession>A0A6G0L9M1</accession>
<dbReference type="EMBL" id="QXFX01000515">
    <property type="protein sequence ID" value="KAE9112888.1"/>
    <property type="molecule type" value="Genomic_DNA"/>
</dbReference>
<organism evidence="1 2">
    <name type="scientific">Phytophthora fragariae</name>
    <dbReference type="NCBI Taxonomy" id="53985"/>
    <lineage>
        <taxon>Eukaryota</taxon>
        <taxon>Sar</taxon>
        <taxon>Stramenopiles</taxon>
        <taxon>Oomycota</taxon>
        <taxon>Peronosporomycetes</taxon>
        <taxon>Peronosporales</taxon>
        <taxon>Peronosporaceae</taxon>
        <taxon>Phytophthora</taxon>
    </lineage>
</organism>
<gene>
    <name evidence="1" type="ORF">PF010_g10287</name>
</gene>
<name>A0A6G0L9M1_9STRA</name>
<reference evidence="1 2" key="1">
    <citation type="submission" date="2018-09" db="EMBL/GenBank/DDBJ databases">
        <title>Genomic investigation of the strawberry pathogen Phytophthora fragariae indicates pathogenicity is determined by transcriptional variation in three key races.</title>
        <authorList>
            <person name="Adams T.M."/>
            <person name="Armitage A.D."/>
            <person name="Sobczyk M.K."/>
            <person name="Bates H.J."/>
            <person name="Dunwell J.M."/>
            <person name="Nellist C.F."/>
            <person name="Harrison R.J."/>
        </authorList>
    </citation>
    <scope>NUCLEOTIDE SEQUENCE [LARGE SCALE GENOMIC DNA]</scope>
    <source>
        <strain evidence="1 2">ONT-3</strain>
    </source>
</reference>